<evidence type="ECO:0000259" key="2">
    <source>
        <dbReference type="Pfam" id="PF06863"/>
    </source>
</evidence>
<accession>A0ABW9LU70</accession>
<protein>
    <submittedName>
        <fullName evidence="3">DUF1254 domain-containing protein</fullName>
    </submittedName>
</protein>
<dbReference type="Gene3D" id="1.10.3360.10">
    <property type="entry name" value="VPA0735-like domain"/>
    <property type="match status" value="1"/>
</dbReference>
<dbReference type="InterPro" id="IPR010679">
    <property type="entry name" value="DUF1254"/>
</dbReference>
<dbReference type="EMBL" id="JBKBDE010000004">
    <property type="protein sequence ID" value="MFN6551560.1"/>
    <property type="molecule type" value="Genomic_DNA"/>
</dbReference>
<feature type="domain" description="DUF1254" evidence="2">
    <location>
        <begin position="66"/>
        <end position="200"/>
    </location>
</feature>
<dbReference type="InterPro" id="IPR037050">
    <property type="entry name" value="DUF1254_sf"/>
</dbReference>
<dbReference type="PANTHER" id="PTHR36509">
    <property type="entry name" value="BLL3101 PROTEIN"/>
    <property type="match status" value="1"/>
</dbReference>
<organism evidence="3 4">
    <name type="scientific">Mycolicibacterium septicum</name>
    <dbReference type="NCBI Taxonomy" id="98668"/>
    <lineage>
        <taxon>Bacteria</taxon>
        <taxon>Bacillati</taxon>
        <taxon>Actinomycetota</taxon>
        <taxon>Actinomycetes</taxon>
        <taxon>Mycobacteriales</taxon>
        <taxon>Mycobacteriaceae</taxon>
        <taxon>Mycolicibacterium</taxon>
    </lineage>
</organism>
<dbReference type="PANTHER" id="PTHR36509:SF3">
    <property type="entry name" value="SIGNAL PEPTIDE PROTEIN"/>
    <property type="match status" value="1"/>
</dbReference>
<evidence type="ECO:0000259" key="1">
    <source>
        <dbReference type="Pfam" id="PF06742"/>
    </source>
</evidence>
<dbReference type="SUPFAM" id="SSF160935">
    <property type="entry name" value="VPA0735-like"/>
    <property type="match status" value="1"/>
</dbReference>
<name>A0ABW9LU70_9MYCO</name>
<dbReference type="RefSeq" id="WP_409550195.1">
    <property type="nucleotide sequence ID" value="NZ_JBKBDE010000004.1"/>
</dbReference>
<gene>
    <name evidence="3" type="ORF">ACK4CP_14235</name>
</gene>
<dbReference type="Gene3D" id="2.60.120.600">
    <property type="entry name" value="Domain of unknown function DUF1214, C-terminal domain"/>
    <property type="match status" value="1"/>
</dbReference>
<evidence type="ECO:0000313" key="4">
    <source>
        <dbReference type="Proteomes" id="UP001635817"/>
    </source>
</evidence>
<proteinExistence type="predicted"/>
<keyword evidence="4" id="KW-1185">Reference proteome</keyword>
<dbReference type="InterPro" id="IPR037049">
    <property type="entry name" value="DUF1214_C_sf"/>
</dbReference>
<feature type="domain" description="DUF1214" evidence="1">
    <location>
        <begin position="368"/>
        <end position="474"/>
    </location>
</feature>
<sequence>MTNPDRFKAIADAEFEGGYPTDDAAQALTEELYFQRAVQSYLWALPAVNMYAMKKGLGAVAGTGYNVMSVYEKRLKPNTVITTPNSDVIYCMGFADLSETGPLVLEAPPKIQGLMDDFWHRPLTGPKIGDVQYLGDIGIPGPDKGNGGKYLVLPAGQKIDELGIDPKEYFIYECPTNGVFIFQRGFFQSVDDLSPGVKAVEGLVVRPLKGEAKPMKFQHVSDLPANALFAHDAGYFEMLNELIQSERIDSVDPYMHGTLAALGIAKGAKFAPTERQHELLEQGAHTAWKMAKNIAAHFDQEENALWWEDRHWVAHAKTELDDFWHTLLDEQFRDRKTGYTDVNAKAHMFINAYSISTGMMSSIVGFGAKYGAAYKDSKGEYLRGENTYTIDLPANPPANILWSVTVYDAETASGVDVPGQTYPSLNSMNDLEFNGDGSVTFHIGPNPPEGAKNWLKTTPGKGWFSLIRWYGPKEEFFDHKYKPGDFVKQ</sequence>
<reference evidence="3 4" key="1">
    <citation type="submission" date="2024-12" db="EMBL/GenBank/DDBJ databases">
        <title>The coexistence of Mycolicibacterium septicum and Mycolicibacterium nivoides in clinical samples.</title>
        <authorList>
            <person name="Wang C."/>
            <person name="Feng Y."/>
            <person name="Zong Z."/>
        </authorList>
    </citation>
    <scope>NUCLEOTIDE SEQUENCE [LARGE SCALE GENOMIC DNA]</scope>
    <source>
        <strain evidence="3 4">120310</strain>
    </source>
</reference>
<dbReference type="Proteomes" id="UP001635817">
    <property type="component" value="Unassembled WGS sequence"/>
</dbReference>
<dbReference type="Gene3D" id="2.60.40.1610">
    <property type="entry name" value="Domain of unknown function DUF1254"/>
    <property type="match status" value="1"/>
</dbReference>
<dbReference type="InterPro" id="IPR010621">
    <property type="entry name" value="DUF1214"/>
</dbReference>
<evidence type="ECO:0000313" key="3">
    <source>
        <dbReference type="EMBL" id="MFN6551560.1"/>
    </source>
</evidence>
<dbReference type="Pfam" id="PF06742">
    <property type="entry name" value="DUF1214"/>
    <property type="match status" value="1"/>
</dbReference>
<dbReference type="Pfam" id="PF06863">
    <property type="entry name" value="DUF1254"/>
    <property type="match status" value="1"/>
</dbReference>
<comment type="caution">
    <text evidence="3">The sequence shown here is derived from an EMBL/GenBank/DDBJ whole genome shotgun (WGS) entry which is preliminary data.</text>
</comment>